<name>A0A8G2HV58_9ACTO</name>
<evidence type="ECO:0000259" key="1">
    <source>
        <dbReference type="PROSITE" id="PS50994"/>
    </source>
</evidence>
<sequence length="86" mass="9523">MQTEELPLEALERAIMNTKDIAGLVHHSDHGSQYTSIKYSEKLADYGIKSSTGTVGDSYDNALAETGNGLYKTELIYSQAWLMHRG</sequence>
<reference evidence="2 3" key="1">
    <citation type="submission" date="2018-06" db="EMBL/GenBank/DDBJ databases">
        <authorList>
            <consortium name="Pathogen Informatics"/>
            <person name="Doyle S."/>
        </authorList>
    </citation>
    <scope>NUCLEOTIDE SEQUENCE [LARGE SCALE GENOMIC DNA]</scope>
    <source>
        <strain evidence="2 3">NCTC11819</strain>
    </source>
</reference>
<proteinExistence type="predicted"/>
<dbReference type="SUPFAM" id="SSF53098">
    <property type="entry name" value="Ribonuclease H-like"/>
    <property type="match status" value="1"/>
</dbReference>
<dbReference type="Gene3D" id="3.30.420.10">
    <property type="entry name" value="Ribonuclease H-like superfamily/Ribonuclease H"/>
    <property type="match status" value="1"/>
</dbReference>
<dbReference type="InterPro" id="IPR036397">
    <property type="entry name" value="RNaseH_sf"/>
</dbReference>
<feature type="domain" description="Integrase catalytic" evidence="1">
    <location>
        <begin position="1"/>
        <end position="86"/>
    </location>
</feature>
<dbReference type="EMBL" id="UGGQ01000006">
    <property type="protein sequence ID" value="STO16921.1"/>
    <property type="molecule type" value="Genomic_DNA"/>
</dbReference>
<evidence type="ECO:0000313" key="3">
    <source>
        <dbReference type="Proteomes" id="UP000255284"/>
    </source>
</evidence>
<dbReference type="Pfam" id="PF00665">
    <property type="entry name" value="rve"/>
    <property type="match status" value="1"/>
</dbReference>
<dbReference type="PANTHER" id="PTHR46889:SF4">
    <property type="entry name" value="TRANSPOSASE INSO FOR INSERTION SEQUENCE ELEMENT IS911B-RELATED"/>
    <property type="match status" value="1"/>
</dbReference>
<dbReference type="InterPro" id="IPR012337">
    <property type="entry name" value="RNaseH-like_sf"/>
</dbReference>
<organism evidence="2 3">
    <name type="scientific">Mobiluncus mulieris</name>
    <dbReference type="NCBI Taxonomy" id="2052"/>
    <lineage>
        <taxon>Bacteria</taxon>
        <taxon>Bacillati</taxon>
        <taxon>Actinomycetota</taxon>
        <taxon>Actinomycetes</taxon>
        <taxon>Actinomycetales</taxon>
        <taxon>Actinomycetaceae</taxon>
        <taxon>Mobiluncus</taxon>
    </lineage>
</organism>
<accession>A0A8G2HV58</accession>
<dbReference type="InterPro" id="IPR050900">
    <property type="entry name" value="Transposase_IS3/IS150/IS904"/>
</dbReference>
<dbReference type="PANTHER" id="PTHR46889">
    <property type="entry name" value="TRANSPOSASE INSF FOR INSERTION SEQUENCE IS3B-RELATED"/>
    <property type="match status" value="1"/>
</dbReference>
<protein>
    <submittedName>
        <fullName evidence="2">Integrase core domain</fullName>
    </submittedName>
</protein>
<dbReference type="Proteomes" id="UP000255284">
    <property type="component" value="Unassembled WGS sequence"/>
</dbReference>
<dbReference type="AlphaFoldDB" id="A0A8G2HV58"/>
<gene>
    <name evidence="2" type="ORF">NCTC11819_01500</name>
</gene>
<dbReference type="GO" id="GO:0015074">
    <property type="term" value="P:DNA integration"/>
    <property type="evidence" value="ECO:0007669"/>
    <property type="project" value="InterPro"/>
</dbReference>
<dbReference type="GO" id="GO:0003676">
    <property type="term" value="F:nucleic acid binding"/>
    <property type="evidence" value="ECO:0007669"/>
    <property type="project" value="InterPro"/>
</dbReference>
<dbReference type="PROSITE" id="PS50994">
    <property type="entry name" value="INTEGRASE"/>
    <property type="match status" value="1"/>
</dbReference>
<dbReference type="InterPro" id="IPR001584">
    <property type="entry name" value="Integrase_cat-core"/>
</dbReference>
<comment type="caution">
    <text evidence="2">The sequence shown here is derived from an EMBL/GenBank/DDBJ whole genome shotgun (WGS) entry which is preliminary data.</text>
</comment>
<evidence type="ECO:0000313" key="2">
    <source>
        <dbReference type="EMBL" id="STO16921.1"/>
    </source>
</evidence>